<evidence type="ECO:0000256" key="1">
    <source>
        <dbReference type="ARBA" id="ARBA00023015"/>
    </source>
</evidence>
<dbReference type="GO" id="GO:0003677">
    <property type="term" value="F:DNA binding"/>
    <property type="evidence" value="ECO:0007669"/>
    <property type="project" value="UniProtKB-KW"/>
</dbReference>
<evidence type="ECO:0000256" key="2">
    <source>
        <dbReference type="ARBA" id="ARBA00023125"/>
    </source>
</evidence>
<dbReference type="Pfam" id="PF01638">
    <property type="entry name" value="HxlR"/>
    <property type="match status" value="1"/>
</dbReference>
<dbReference type="Gene3D" id="1.10.10.10">
    <property type="entry name" value="Winged helix-like DNA-binding domain superfamily/Winged helix DNA-binding domain"/>
    <property type="match status" value="1"/>
</dbReference>
<feature type="domain" description="HTH hxlR-type" evidence="4">
    <location>
        <begin position="21"/>
        <end position="115"/>
    </location>
</feature>
<keyword evidence="3" id="KW-0804">Transcription</keyword>
<dbReference type="InterPro" id="IPR002577">
    <property type="entry name" value="HTH_HxlR"/>
</dbReference>
<evidence type="ECO:0000259" key="4">
    <source>
        <dbReference type="PROSITE" id="PS51118"/>
    </source>
</evidence>
<protein>
    <submittedName>
        <fullName evidence="5">HxlR family transcriptional regulator</fullName>
    </submittedName>
</protein>
<accession>A0A562M790</accession>
<keyword evidence="2" id="KW-0238">DNA-binding</keyword>
<dbReference type="SUPFAM" id="SSF46785">
    <property type="entry name" value="Winged helix' DNA-binding domain"/>
    <property type="match status" value="1"/>
</dbReference>
<dbReference type="EMBL" id="VLKR01000038">
    <property type="protein sequence ID" value="TWI15794.1"/>
    <property type="molecule type" value="Genomic_DNA"/>
</dbReference>
<dbReference type="PANTHER" id="PTHR33204">
    <property type="entry name" value="TRANSCRIPTIONAL REGULATOR, MARR FAMILY"/>
    <property type="match status" value="1"/>
</dbReference>
<dbReference type="InterPro" id="IPR036390">
    <property type="entry name" value="WH_DNA-bd_sf"/>
</dbReference>
<comment type="caution">
    <text evidence="5">The sequence shown here is derived from an EMBL/GenBank/DDBJ whole genome shotgun (WGS) entry which is preliminary data.</text>
</comment>
<gene>
    <name evidence="5" type="ORF">IQ31_04840</name>
</gene>
<keyword evidence="1" id="KW-0805">Transcription regulation</keyword>
<dbReference type="Proteomes" id="UP000315908">
    <property type="component" value="Unassembled WGS sequence"/>
</dbReference>
<reference evidence="5 6" key="1">
    <citation type="journal article" date="2015" name="Stand. Genomic Sci.">
        <title>Genomic Encyclopedia of Bacterial and Archaeal Type Strains, Phase III: the genomes of soil and plant-associated and newly described type strains.</title>
        <authorList>
            <person name="Whitman W.B."/>
            <person name="Woyke T."/>
            <person name="Klenk H.P."/>
            <person name="Zhou Y."/>
            <person name="Lilburn T.G."/>
            <person name="Beck B.J."/>
            <person name="De Vos P."/>
            <person name="Vandamme P."/>
            <person name="Eisen J.A."/>
            <person name="Garrity G."/>
            <person name="Hugenholtz P."/>
            <person name="Kyrpides N.C."/>
        </authorList>
    </citation>
    <scope>NUCLEOTIDE SEQUENCE [LARGE SCALE GENOMIC DNA]</scope>
    <source>
        <strain evidence="5 6">CGMCC 1.6855</strain>
    </source>
</reference>
<evidence type="ECO:0000313" key="6">
    <source>
        <dbReference type="Proteomes" id="UP000315908"/>
    </source>
</evidence>
<dbReference type="PROSITE" id="PS51118">
    <property type="entry name" value="HTH_HXLR"/>
    <property type="match status" value="1"/>
</dbReference>
<proteinExistence type="predicted"/>
<name>A0A562M790_9SPHI</name>
<dbReference type="InterPro" id="IPR036388">
    <property type="entry name" value="WH-like_DNA-bd_sf"/>
</dbReference>
<evidence type="ECO:0000313" key="5">
    <source>
        <dbReference type="EMBL" id="TWI15794.1"/>
    </source>
</evidence>
<organism evidence="5 6">
    <name type="scientific">Sphingobacterium siyangense</name>
    <dbReference type="NCBI Taxonomy" id="459529"/>
    <lineage>
        <taxon>Bacteria</taxon>
        <taxon>Pseudomonadati</taxon>
        <taxon>Bacteroidota</taxon>
        <taxon>Sphingobacteriia</taxon>
        <taxon>Sphingobacteriales</taxon>
        <taxon>Sphingobacteriaceae</taxon>
        <taxon>Sphingobacterium</taxon>
    </lineage>
</organism>
<dbReference type="PANTHER" id="PTHR33204:SF29">
    <property type="entry name" value="TRANSCRIPTIONAL REGULATOR"/>
    <property type="match status" value="1"/>
</dbReference>
<dbReference type="RefSeq" id="WP_145330478.1">
    <property type="nucleotide sequence ID" value="NZ_DAIRPU010000032.1"/>
</dbReference>
<sequence>MTAIKETSTIQENKKIAAELCPVTFTMDKIGGYWKPIIIYHLSTDCKRYSELKKCIPAITEKMLIQSLKQLEADGLILREARPVVPPFVIYRLSPAGVGLFPVIQAMANWALENQ</sequence>
<evidence type="ECO:0000256" key="3">
    <source>
        <dbReference type="ARBA" id="ARBA00023163"/>
    </source>
</evidence>
<dbReference type="AlphaFoldDB" id="A0A562M790"/>
<dbReference type="OrthoDB" id="9797599at2"/>